<evidence type="ECO:0000256" key="1">
    <source>
        <dbReference type="SAM" id="Coils"/>
    </source>
</evidence>
<keyword evidence="1" id="KW-0175">Coiled coil</keyword>
<organism evidence="2">
    <name type="scientific">Hexamita inflata</name>
    <dbReference type="NCBI Taxonomy" id="28002"/>
    <lineage>
        <taxon>Eukaryota</taxon>
        <taxon>Metamonada</taxon>
        <taxon>Diplomonadida</taxon>
        <taxon>Hexamitidae</taxon>
        <taxon>Hexamitinae</taxon>
        <taxon>Hexamita</taxon>
    </lineage>
</organism>
<sequence>MNHQEKLQKLIGLQNLLQELNALESETQKTKNNIEESTISSQSQIFCNNACQKAVNKMSTAQKKERFAGACKIALKQFIPIVQAEDSKDLCTQIDQYLQTHEQRTFWAKVQSMIPEKTITQVKEYYQKCFSRAKYNQTILEEDKIALKELSDQMKDFKPAQVADHFLACKKNQKYFKRTLVMFIVYFRK</sequence>
<accession>A0AA86PLI8</accession>
<dbReference type="Gene3D" id="1.10.10.60">
    <property type="entry name" value="Homeodomain-like"/>
    <property type="match status" value="1"/>
</dbReference>
<protein>
    <submittedName>
        <fullName evidence="3">Hypothetical_protein</fullName>
    </submittedName>
</protein>
<evidence type="ECO:0000313" key="3">
    <source>
        <dbReference type="EMBL" id="CAL5993607.1"/>
    </source>
</evidence>
<reference evidence="3 4" key="2">
    <citation type="submission" date="2024-07" db="EMBL/GenBank/DDBJ databases">
        <authorList>
            <person name="Akdeniz Z."/>
        </authorList>
    </citation>
    <scope>NUCLEOTIDE SEQUENCE [LARGE SCALE GENOMIC DNA]</scope>
</reference>
<dbReference type="Proteomes" id="UP001642409">
    <property type="component" value="Unassembled WGS sequence"/>
</dbReference>
<dbReference type="EMBL" id="CATOUU010000697">
    <property type="protein sequence ID" value="CAI9942014.1"/>
    <property type="molecule type" value="Genomic_DNA"/>
</dbReference>
<evidence type="ECO:0000313" key="4">
    <source>
        <dbReference type="Proteomes" id="UP001642409"/>
    </source>
</evidence>
<proteinExistence type="predicted"/>
<keyword evidence="4" id="KW-1185">Reference proteome</keyword>
<comment type="caution">
    <text evidence="2">The sequence shown here is derived from an EMBL/GenBank/DDBJ whole genome shotgun (WGS) entry which is preliminary data.</text>
</comment>
<name>A0AA86PLI8_9EUKA</name>
<dbReference type="EMBL" id="CAXDID020000030">
    <property type="protein sequence ID" value="CAL5993607.1"/>
    <property type="molecule type" value="Genomic_DNA"/>
</dbReference>
<dbReference type="AlphaFoldDB" id="A0AA86PLI8"/>
<evidence type="ECO:0000313" key="2">
    <source>
        <dbReference type="EMBL" id="CAI9942014.1"/>
    </source>
</evidence>
<gene>
    <name evidence="3" type="ORF">HINF_LOCUS13149</name>
    <name evidence="2" type="ORF">HINF_LOCUS29659</name>
</gene>
<reference evidence="2" key="1">
    <citation type="submission" date="2023-06" db="EMBL/GenBank/DDBJ databases">
        <authorList>
            <person name="Kurt Z."/>
        </authorList>
    </citation>
    <scope>NUCLEOTIDE SEQUENCE</scope>
</reference>
<feature type="coiled-coil region" evidence="1">
    <location>
        <begin position="13"/>
        <end position="40"/>
    </location>
</feature>